<dbReference type="InterPro" id="IPR013783">
    <property type="entry name" value="Ig-like_fold"/>
</dbReference>
<organism evidence="3 4">
    <name type="scientific">Coptotermes formosanus</name>
    <name type="common">Formosan subterranean termite</name>
    <dbReference type="NCBI Taxonomy" id="36987"/>
    <lineage>
        <taxon>Eukaryota</taxon>
        <taxon>Metazoa</taxon>
        <taxon>Ecdysozoa</taxon>
        <taxon>Arthropoda</taxon>
        <taxon>Hexapoda</taxon>
        <taxon>Insecta</taxon>
        <taxon>Pterygota</taxon>
        <taxon>Neoptera</taxon>
        <taxon>Polyneoptera</taxon>
        <taxon>Dictyoptera</taxon>
        <taxon>Blattodea</taxon>
        <taxon>Blattoidea</taxon>
        <taxon>Termitoidae</taxon>
        <taxon>Rhinotermitidae</taxon>
        <taxon>Coptotermes</taxon>
    </lineage>
</organism>
<proteinExistence type="predicted"/>
<dbReference type="GO" id="GO:0005737">
    <property type="term" value="C:cytoplasm"/>
    <property type="evidence" value="ECO:0007669"/>
    <property type="project" value="InterPro"/>
</dbReference>
<feature type="compositionally biased region" description="Polar residues" evidence="1">
    <location>
        <begin position="545"/>
        <end position="557"/>
    </location>
</feature>
<dbReference type="GO" id="GO:0000978">
    <property type="term" value="F:RNA polymerase II cis-regulatory region sequence-specific DNA binding"/>
    <property type="evidence" value="ECO:0007669"/>
    <property type="project" value="TreeGrafter"/>
</dbReference>
<sequence>MAHDSSGQGSLNISDVIEVIQTTDPEFAEVDPLFCGTDMEDTKKKSVYVKITEQPASKALRFRYECEGRSAGSIPGVNSTPENKTYPTIQVCGYIGPAVVVVSCVTKDAPYRAHPHNLVGKEGCKKGICTMRISVDTMTASFSNLGIQCVKKKDIEEALKIREEIRVDPFRSGFSHRNQPTSIDLNAVRLCFQVFIEDGERDKFTYPLTPVVSDPIYDKKAMSDLVICKLSDCSCTVAGGKEIILLCEKVAKEDIQIHFFEEQDGNMVWEGFGDFQPTHVHKQVAISFRTPRYKSLEVEAPVKVHIQLRRPSDGATSEPLPFEYLPLDSGRPAFWSLRKALGKKGNYSMFSSILASNTALLTGGPARNGVDIPSPSWIRMVRPHQADGADKKDKRLGSYNYAAVNKWSAGDTGEVDANANIQNEVDGKNSGVISSDNEDVISQEETCRSLNELLSQVAELDEIYADTRARLLNQGTAQTMSPDSVSPDLEGSQSPQVIEMDVEDVYDDDNQTYSSLQLAMKNPIELLDVAPGRYEDIIHQGLSNQNNKRDVSSTSLVPESPDTKLPPLPPKRIRRSPPTPPARPEHPIFPHEPPSTQAPDKILPPTPDGTNAKQLKPSLFQKLFSKKSKPSNKKEGSLTPRAVSMSREESVGNVSAAASMRRGSEPVSQIGTPPQAQPELTEAEHYALYTDMAPHATVSEFDEMSFYYSPVEGGSIITAGENIVNRRRDIFT</sequence>
<evidence type="ECO:0000256" key="1">
    <source>
        <dbReference type="SAM" id="MobiDB-lite"/>
    </source>
</evidence>
<dbReference type="GO" id="GO:0048935">
    <property type="term" value="P:peripheral nervous system neuron development"/>
    <property type="evidence" value="ECO:0007669"/>
    <property type="project" value="UniProtKB-ARBA"/>
</dbReference>
<dbReference type="Gene3D" id="2.60.40.10">
    <property type="entry name" value="Immunoglobulins"/>
    <property type="match status" value="1"/>
</dbReference>
<comment type="caution">
    <text evidence="3">The sequence shown here is derived from an EMBL/GenBank/DDBJ whole genome shotgun (WGS) entry which is preliminary data.</text>
</comment>
<keyword evidence="4" id="KW-1185">Reference proteome</keyword>
<dbReference type="Proteomes" id="UP000502823">
    <property type="component" value="Unassembled WGS sequence"/>
</dbReference>
<dbReference type="SUPFAM" id="SSF49417">
    <property type="entry name" value="p53-like transcription factors"/>
    <property type="match status" value="1"/>
</dbReference>
<feature type="domain" description="RHD" evidence="2">
    <location>
        <begin position="44"/>
        <end position="223"/>
    </location>
</feature>
<dbReference type="GO" id="GO:0045087">
    <property type="term" value="P:innate immune response"/>
    <property type="evidence" value="ECO:0007669"/>
    <property type="project" value="TreeGrafter"/>
</dbReference>
<dbReference type="InterPro" id="IPR030492">
    <property type="entry name" value="RHD_CS"/>
</dbReference>
<dbReference type="PANTHER" id="PTHR24169">
    <property type="entry name" value="NUCLEAR FACTOR NF-KAPPA-B PROTEIN"/>
    <property type="match status" value="1"/>
</dbReference>
<dbReference type="InterPro" id="IPR011539">
    <property type="entry name" value="RHD_DNA_bind_dom"/>
</dbReference>
<gene>
    <name evidence="3" type="ORF">Cfor_09755</name>
</gene>
<dbReference type="SMART" id="SM00429">
    <property type="entry name" value="IPT"/>
    <property type="match status" value="1"/>
</dbReference>
<dbReference type="GO" id="GO:0038061">
    <property type="term" value="P:non-canonical NF-kappaB signal transduction"/>
    <property type="evidence" value="ECO:0007669"/>
    <property type="project" value="TreeGrafter"/>
</dbReference>
<dbReference type="AlphaFoldDB" id="A0A6L2PCS9"/>
<dbReference type="Pfam" id="PF00554">
    <property type="entry name" value="RHD_DNA_bind"/>
    <property type="match status" value="1"/>
</dbReference>
<evidence type="ECO:0000313" key="3">
    <source>
        <dbReference type="EMBL" id="GFG29240.1"/>
    </source>
</evidence>
<dbReference type="PROSITE" id="PS01204">
    <property type="entry name" value="REL_1"/>
    <property type="match status" value="1"/>
</dbReference>
<dbReference type="PANTHER" id="PTHR24169:SF25">
    <property type="entry name" value="DORSAL-RELATED IMMUNITY FACTOR DIF-RELATED"/>
    <property type="match status" value="1"/>
</dbReference>
<dbReference type="GO" id="GO:0002225">
    <property type="term" value="P:positive regulation of antimicrobial peptide production"/>
    <property type="evidence" value="ECO:0007669"/>
    <property type="project" value="UniProtKB-ARBA"/>
</dbReference>
<dbReference type="GO" id="GO:0007249">
    <property type="term" value="P:canonical NF-kappaB signal transduction"/>
    <property type="evidence" value="ECO:0007669"/>
    <property type="project" value="UniProtKB-ARBA"/>
</dbReference>
<dbReference type="GO" id="GO:0033554">
    <property type="term" value="P:cellular response to stress"/>
    <property type="evidence" value="ECO:0007669"/>
    <property type="project" value="TreeGrafter"/>
</dbReference>
<dbReference type="CDD" id="cd07887">
    <property type="entry name" value="RHD-n_Dorsal_Dif"/>
    <property type="match status" value="1"/>
</dbReference>
<dbReference type="CDD" id="cd01177">
    <property type="entry name" value="IPT_NFkappaB"/>
    <property type="match status" value="1"/>
</dbReference>
<reference evidence="4" key="1">
    <citation type="submission" date="2020-01" db="EMBL/GenBank/DDBJ databases">
        <title>Draft genome sequence of the Termite Coptotermes fromosanus.</title>
        <authorList>
            <person name="Itakura S."/>
            <person name="Yosikawa Y."/>
            <person name="Umezawa K."/>
        </authorList>
    </citation>
    <scope>NUCLEOTIDE SEQUENCE [LARGE SCALE GENOMIC DNA]</scope>
</reference>
<dbReference type="PROSITE" id="PS50254">
    <property type="entry name" value="REL_2"/>
    <property type="match status" value="1"/>
</dbReference>
<dbReference type="GO" id="GO:0034097">
    <property type="term" value="P:response to cytokine"/>
    <property type="evidence" value="ECO:0007669"/>
    <property type="project" value="TreeGrafter"/>
</dbReference>
<protein>
    <recommendedName>
        <fullName evidence="2">RHD domain-containing protein</fullName>
    </recommendedName>
</protein>
<name>A0A6L2PCS9_COPFO</name>
<dbReference type="InterPro" id="IPR000451">
    <property type="entry name" value="NFkB/Dor"/>
</dbReference>
<dbReference type="GO" id="GO:0008063">
    <property type="term" value="P:Toll signaling pathway"/>
    <property type="evidence" value="ECO:0007669"/>
    <property type="project" value="UniProtKB-ARBA"/>
</dbReference>
<accession>A0A6L2PCS9</accession>
<dbReference type="Gene3D" id="2.60.40.340">
    <property type="entry name" value="Rel homology domain (RHD), DNA-binding domain"/>
    <property type="match status" value="1"/>
</dbReference>
<evidence type="ECO:0000259" key="2">
    <source>
        <dbReference type="PROSITE" id="PS50254"/>
    </source>
</evidence>
<dbReference type="FunCoup" id="A0A6L2PCS9">
    <property type="interactions" value="79"/>
</dbReference>
<dbReference type="InterPro" id="IPR002909">
    <property type="entry name" value="IPT_dom"/>
</dbReference>
<dbReference type="SUPFAM" id="SSF81296">
    <property type="entry name" value="E set domains"/>
    <property type="match status" value="1"/>
</dbReference>
<dbReference type="FunFam" id="2.60.40.340:FF:000006">
    <property type="entry name" value="Dorsal isoform 1-B"/>
    <property type="match status" value="1"/>
</dbReference>
<dbReference type="InParanoid" id="A0A6L2PCS9"/>
<dbReference type="FunFam" id="2.60.40.10:FF:000046">
    <property type="entry name" value="Nuclear factor NF-kappa-B p105 subunit"/>
    <property type="match status" value="1"/>
</dbReference>
<dbReference type="InterPro" id="IPR008967">
    <property type="entry name" value="p53-like_TF_DNA-bd_sf"/>
</dbReference>
<dbReference type="OrthoDB" id="7881762at2759"/>
<dbReference type="GO" id="GO:0005654">
    <property type="term" value="C:nucleoplasm"/>
    <property type="evidence" value="ECO:0007669"/>
    <property type="project" value="UniProtKB-ARBA"/>
</dbReference>
<dbReference type="Pfam" id="PF16179">
    <property type="entry name" value="RHD_dimer"/>
    <property type="match status" value="1"/>
</dbReference>
<dbReference type="InterPro" id="IPR037059">
    <property type="entry name" value="RHD_DNA_bind_dom_sf"/>
</dbReference>
<dbReference type="InterPro" id="IPR032397">
    <property type="entry name" value="RHD_dimer"/>
</dbReference>
<dbReference type="InterPro" id="IPR014756">
    <property type="entry name" value="Ig_E-set"/>
</dbReference>
<dbReference type="PRINTS" id="PR00057">
    <property type="entry name" value="NFKBTNSCPFCT"/>
</dbReference>
<evidence type="ECO:0000313" key="4">
    <source>
        <dbReference type="Proteomes" id="UP000502823"/>
    </source>
</evidence>
<dbReference type="GO" id="GO:0001228">
    <property type="term" value="F:DNA-binding transcription activator activity, RNA polymerase II-specific"/>
    <property type="evidence" value="ECO:0007669"/>
    <property type="project" value="UniProtKB-ARBA"/>
</dbReference>
<feature type="region of interest" description="Disordered" evidence="1">
    <location>
        <begin position="545"/>
        <end position="678"/>
    </location>
</feature>
<dbReference type="InterPro" id="IPR033926">
    <property type="entry name" value="IPT_NFkappaB"/>
</dbReference>
<dbReference type="EMBL" id="BLKM01000120">
    <property type="protein sequence ID" value="GFG29240.1"/>
    <property type="molecule type" value="Genomic_DNA"/>
</dbReference>
<dbReference type="GO" id="GO:0035206">
    <property type="term" value="P:regulation of hemocyte proliferation"/>
    <property type="evidence" value="ECO:0007669"/>
    <property type="project" value="UniProtKB-ARBA"/>
</dbReference>